<dbReference type="Pfam" id="PF00482">
    <property type="entry name" value="T2SSF"/>
    <property type="match status" value="1"/>
</dbReference>
<keyword evidence="2" id="KW-1003">Cell membrane</keyword>
<evidence type="ECO:0000256" key="1">
    <source>
        <dbReference type="ARBA" id="ARBA00004651"/>
    </source>
</evidence>
<feature type="domain" description="Type II secretion system protein GspF" evidence="7">
    <location>
        <begin position="97"/>
        <end position="218"/>
    </location>
</feature>
<dbReference type="PANTHER" id="PTHR35007:SF3">
    <property type="entry name" value="POSSIBLE CONSERVED ALANINE RICH MEMBRANE PROTEIN"/>
    <property type="match status" value="1"/>
</dbReference>
<dbReference type="Gene3D" id="1.20.81.30">
    <property type="entry name" value="Type II secretion system (T2SS), domain F"/>
    <property type="match status" value="1"/>
</dbReference>
<keyword evidence="3 6" id="KW-0812">Transmembrane</keyword>
<dbReference type="EMBL" id="JACHMH010000001">
    <property type="protein sequence ID" value="MBB4675257.1"/>
    <property type="molecule type" value="Genomic_DNA"/>
</dbReference>
<proteinExistence type="predicted"/>
<keyword evidence="5 6" id="KW-0472">Membrane</keyword>
<comment type="subcellular location">
    <subcellularLocation>
        <location evidence="1">Cell membrane</location>
        <topology evidence="1">Multi-pass membrane protein</topology>
    </subcellularLocation>
</comment>
<gene>
    <name evidence="8" type="ORF">HNR67_001375</name>
</gene>
<evidence type="ECO:0000256" key="5">
    <source>
        <dbReference type="ARBA" id="ARBA00023136"/>
    </source>
</evidence>
<protein>
    <submittedName>
        <fullName evidence="8">Flp pilus assembly protein TadB</fullName>
    </submittedName>
</protein>
<evidence type="ECO:0000256" key="4">
    <source>
        <dbReference type="ARBA" id="ARBA00022989"/>
    </source>
</evidence>
<reference evidence="8 9" key="1">
    <citation type="submission" date="2020-08" db="EMBL/GenBank/DDBJ databases">
        <title>Sequencing the genomes of 1000 actinobacteria strains.</title>
        <authorList>
            <person name="Klenk H.-P."/>
        </authorList>
    </citation>
    <scope>NUCLEOTIDE SEQUENCE [LARGE SCALE GENOMIC DNA]</scope>
    <source>
        <strain evidence="8 9">DSM 44230</strain>
    </source>
</reference>
<evidence type="ECO:0000313" key="8">
    <source>
        <dbReference type="EMBL" id="MBB4675257.1"/>
    </source>
</evidence>
<evidence type="ECO:0000313" key="9">
    <source>
        <dbReference type="Proteomes" id="UP000533598"/>
    </source>
</evidence>
<accession>A0A7W7C698</accession>
<feature type="transmembrane region" description="Helical" evidence="6">
    <location>
        <begin position="201"/>
        <end position="228"/>
    </location>
</feature>
<keyword evidence="4 6" id="KW-1133">Transmembrane helix</keyword>
<dbReference type="InterPro" id="IPR018076">
    <property type="entry name" value="T2SS_GspF_dom"/>
</dbReference>
<evidence type="ECO:0000259" key="7">
    <source>
        <dbReference type="Pfam" id="PF00482"/>
    </source>
</evidence>
<dbReference type="AlphaFoldDB" id="A0A7W7C698"/>
<evidence type="ECO:0000256" key="2">
    <source>
        <dbReference type="ARBA" id="ARBA00022475"/>
    </source>
</evidence>
<evidence type="ECO:0000256" key="6">
    <source>
        <dbReference type="SAM" id="Phobius"/>
    </source>
</evidence>
<keyword evidence="9" id="KW-1185">Reference proteome</keyword>
<organism evidence="8 9">
    <name type="scientific">Crossiella cryophila</name>
    <dbReference type="NCBI Taxonomy" id="43355"/>
    <lineage>
        <taxon>Bacteria</taxon>
        <taxon>Bacillati</taxon>
        <taxon>Actinomycetota</taxon>
        <taxon>Actinomycetes</taxon>
        <taxon>Pseudonocardiales</taxon>
        <taxon>Pseudonocardiaceae</taxon>
        <taxon>Crossiella</taxon>
    </lineage>
</organism>
<dbReference type="GO" id="GO:0005886">
    <property type="term" value="C:plasma membrane"/>
    <property type="evidence" value="ECO:0007669"/>
    <property type="project" value="UniProtKB-SubCell"/>
</dbReference>
<comment type="caution">
    <text evidence="8">The sequence shown here is derived from an EMBL/GenBank/DDBJ whole genome shotgun (WGS) entry which is preliminary data.</text>
</comment>
<dbReference type="RefSeq" id="WP_185001256.1">
    <property type="nucleotide sequence ID" value="NZ_BAAAUI010000006.1"/>
</dbReference>
<sequence>MPTQATAALLLALALLAYPTRPNHRTRLNLPPNPRPTRTIPVLPTLLGISIAAATLLNGLHPAISLPLAVAATATSHALLSRTPQPPPPDPLALATACDLLAACLRAGLPIPQALRLSAAELTGPPATALHDVAALLTLGATPTEAWTPATQLPALTRLARAARHTARSGAALADTATDLATQLRTETEQQAEARAQRATVLITAPLGLCFLPAFICLGVAPTIIGLAQTLFSH</sequence>
<dbReference type="PANTHER" id="PTHR35007">
    <property type="entry name" value="INTEGRAL MEMBRANE PROTEIN-RELATED"/>
    <property type="match status" value="1"/>
</dbReference>
<dbReference type="Proteomes" id="UP000533598">
    <property type="component" value="Unassembled WGS sequence"/>
</dbReference>
<evidence type="ECO:0000256" key="3">
    <source>
        <dbReference type="ARBA" id="ARBA00022692"/>
    </source>
</evidence>
<dbReference type="InterPro" id="IPR042094">
    <property type="entry name" value="T2SS_GspF_sf"/>
</dbReference>
<name>A0A7W7C698_9PSEU</name>